<feature type="chain" id="PRO_5046219433" evidence="7">
    <location>
        <begin position="20"/>
        <end position="256"/>
    </location>
</feature>
<dbReference type="CDD" id="cd11010">
    <property type="entry name" value="S1-P1_nuclease"/>
    <property type="match status" value="1"/>
</dbReference>
<dbReference type="InterPro" id="IPR008947">
    <property type="entry name" value="PLipase_C/P1_nuclease_dom_sf"/>
</dbReference>
<keyword evidence="4" id="KW-0378">Hydrolase</keyword>
<keyword evidence="3 8" id="KW-0255">Endonuclease</keyword>
<proteinExistence type="predicted"/>
<organism evidence="8 9">
    <name type="scientific">Iodidimonas muriae</name>
    <dbReference type="NCBI Taxonomy" id="261467"/>
    <lineage>
        <taxon>Bacteria</taxon>
        <taxon>Pseudomonadati</taxon>
        <taxon>Pseudomonadota</taxon>
        <taxon>Alphaproteobacteria</taxon>
        <taxon>Iodidimonadales</taxon>
        <taxon>Iodidimonadaceae</taxon>
        <taxon>Iodidimonas</taxon>
    </lineage>
</organism>
<name>A0ABQ2LDD2_9PROT</name>
<dbReference type="Gene3D" id="1.10.575.10">
    <property type="entry name" value="P1 Nuclease"/>
    <property type="match status" value="1"/>
</dbReference>
<evidence type="ECO:0000313" key="8">
    <source>
        <dbReference type="EMBL" id="GGO11850.1"/>
    </source>
</evidence>
<comment type="caution">
    <text evidence="8">The sequence shown here is derived from an EMBL/GenBank/DDBJ whole genome shotgun (WGS) entry which is preliminary data.</text>
</comment>
<keyword evidence="6" id="KW-0325">Glycoprotein</keyword>
<dbReference type="PANTHER" id="PTHR33146:SF26">
    <property type="entry name" value="ENDONUCLEASE 4"/>
    <property type="match status" value="1"/>
</dbReference>
<keyword evidence="1" id="KW-0540">Nuclease</keyword>
<evidence type="ECO:0000256" key="2">
    <source>
        <dbReference type="ARBA" id="ARBA00022723"/>
    </source>
</evidence>
<keyword evidence="7" id="KW-0732">Signal</keyword>
<evidence type="ECO:0000256" key="1">
    <source>
        <dbReference type="ARBA" id="ARBA00022722"/>
    </source>
</evidence>
<evidence type="ECO:0000256" key="3">
    <source>
        <dbReference type="ARBA" id="ARBA00022759"/>
    </source>
</evidence>
<keyword evidence="5" id="KW-1015">Disulfide bond</keyword>
<dbReference type="EMBL" id="BMOV01000005">
    <property type="protein sequence ID" value="GGO11850.1"/>
    <property type="molecule type" value="Genomic_DNA"/>
</dbReference>
<evidence type="ECO:0000256" key="5">
    <source>
        <dbReference type="ARBA" id="ARBA00023157"/>
    </source>
</evidence>
<dbReference type="SUPFAM" id="SSF48537">
    <property type="entry name" value="Phospholipase C/P1 nuclease"/>
    <property type="match status" value="1"/>
</dbReference>
<dbReference type="Proteomes" id="UP000602381">
    <property type="component" value="Unassembled WGS sequence"/>
</dbReference>
<gene>
    <name evidence="8" type="ORF">GCM10007972_16060</name>
</gene>
<dbReference type="InterPro" id="IPR003154">
    <property type="entry name" value="S1/P1nuclease"/>
</dbReference>
<keyword evidence="2" id="KW-0479">Metal-binding</keyword>
<evidence type="ECO:0000256" key="6">
    <source>
        <dbReference type="ARBA" id="ARBA00023180"/>
    </source>
</evidence>
<feature type="signal peptide" evidence="7">
    <location>
        <begin position="1"/>
        <end position="19"/>
    </location>
</feature>
<dbReference type="PANTHER" id="PTHR33146">
    <property type="entry name" value="ENDONUCLEASE 4"/>
    <property type="match status" value="1"/>
</dbReference>
<keyword evidence="9" id="KW-1185">Reference proteome</keyword>
<dbReference type="RefSeq" id="WP_150005756.1">
    <property type="nucleotide sequence ID" value="NZ_BMOV01000005.1"/>
</dbReference>
<evidence type="ECO:0000256" key="7">
    <source>
        <dbReference type="SAM" id="SignalP"/>
    </source>
</evidence>
<dbReference type="Pfam" id="PF02265">
    <property type="entry name" value="S1-P1_nuclease"/>
    <property type="match status" value="1"/>
</dbReference>
<dbReference type="GO" id="GO:0004519">
    <property type="term" value="F:endonuclease activity"/>
    <property type="evidence" value="ECO:0007669"/>
    <property type="project" value="UniProtKB-KW"/>
</dbReference>
<protein>
    <submittedName>
        <fullName evidence="8">Endonuclease</fullName>
    </submittedName>
</protein>
<sequence length="256" mass="28492">MRLLSVLTVCVAMAGPAYGWGPIGHRTTGAIAENHLNEKAQAAVRDLLGPETLAEAATWPDDMRSNPDPFWQKTANPWHYVTVPHGKSYEAVGAPDRGDAITALEQFSRTVTDESAPLADRQLALRFIVHIIGDLHQPLHVGNGTDRGGNDVKLKWFGKDSNLHSVWDSGLIDFEKLSYSELSAWLDSKITPEQVAQWSNADPDIWMVESAALRDRIYPESGDLSWTYRYENVPHVKKRLSMGGIRIASYLNALFQ</sequence>
<evidence type="ECO:0000313" key="9">
    <source>
        <dbReference type="Proteomes" id="UP000602381"/>
    </source>
</evidence>
<reference evidence="9" key="1">
    <citation type="journal article" date="2019" name="Int. J. Syst. Evol. Microbiol.">
        <title>The Global Catalogue of Microorganisms (GCM) 10K type strain sequencing project: providing services to taxonomists for standard genome sequencing and annotation.</title>
        <authorList>
            <consortium name="The Broad Institute Genomics Platform"/>
            <consortium name="The Broad Institute Genome Sequencing Center for Infectious Disease"/>
            <person name="Wu L."/>
            <person name="Ma J."/>
        </authorList>
    </citation>
    <scope>NUCLEOTIDE SEQUENCE [LARGE SCALE GENOMIC DNA]</scope>
    <source>
        <strain evidence="9">JCM 17843</strain>
    </source>
</reference>
<evidence type="ECO:0000256" key="4">
    <source>
        <dbReference type="ARBA" id="ARBA00022801"/>
    </source>
</evidence>
<accession>A0ABQ2LDD2</accession>